<dbReference type="InterPro" id="IPR000330">
    <property type="entry name" value="SNF2_N"/>
</dbReference>
<keyword evidence="2" id="KW-0378">Hydrolase</keyword>
<dbReference type="InterPro" id="IPR050628">
    <property type="entry name" value="SNF2_RAD54_helicase_TF"/>
</dbReference>
<dbReference type="CDD" id="cd18793">
    <property type="entry name" value="SF2_C_SNF"/>
    <property type="match status" value="1"/>
</dbReference>
<proteinExistence type="predicted"/>
<dbReference type="PANTHER" id="PTHR45626">
    <property type="entry name" value="TRANSCRIPTION TERMINATION FACTOR 2-RELATED"/>
    <property type="match status" value="1"/>
</dbReference>
<gene>
    <name evidence="7" type="ORF">POJ06DRAFT_215199</name>
</gene>
<dbReference type="GO" id="GO:0005634">
    <property type="term" value="C:nucleus"/>
    <property type="evidence" value="ECO:0007669"/>
    <property type="project" value="TreeGrafter"/>
</dbReference>
<dbReference type="EMBL" id="JARPMG010000011">
    <property type="protein sequence ID" value="KAJ8097530.1"/>
    <property type="molecule type" value="Genomic_DNA"/>
</dbReference>
<dbReference type="InterPro" id="IPR001650">
    <property type="entry name" value="Helicase_C-like"/>
</dbReference>
<feature type="region of interest" description="Disordered" evidence="4">
    <location>
        <begin position="1"/>
        <end position="28"/>
    </location>
</feature>
<name>A0AAD7QM59_9ASCO</name>
<dbReference type="GO" id="GO:0005524">
    <property type="term" value="F:ATP binding"/>
    <property type="evidence" value="ECO:0007669"/>
    <property type="project" value="UniProtKB-KW"/>
</dbReference>
<dbReference type="PROSITE" id="PS51192">
    <property type="entry name" value="HELICASE_ATP_BIND_1"/>
    <property type="match status" value="1"/>
</dbReference>
<dbReference type="InterPro" id="IPR038718">
    <property type="entry name" value="SNF2-like_sf"/>
</dbReference>
<evidence type="ECO:0000259" key="5">
    <source>
        <dbReference type="PROSITE" id="PS51192"/>
    </source>
</evidence>
<evidence type="ECO:0000256" key="4">
    <source>
        <dbReference type="SAM" id="MobiDB-lite"/>
    </source>
</evidence>
<keyword evidence="8" id="KW-1185">Reference proteome</keyword>
<evidence type="ECO:0000313" key="7">
    <source>
        <dbReference type="EMBL" id="KAJ8097530.1"/>
    </source>
</evidence>
<feature type="compositionally biased region" description="Low complexity" evidence="4">
    <location>
        <begin position="128"/>
        <end position="145"/>
    </location>
</feature>
<dbReference type="SMART" id="SM00487">
    <property type="entry name" value="DEXDc"/>
    <property type="match status" value="1"/>
</dbReference>
<dbReference type="Pfam" id="PF00176">
    <property type="entry name" value="SNF2-rel_dom"/>
    <property type="match status" value="1"/>
</dbReference>
<feature type="region of interest" description="Disordered" evidence="4">
    <location>
        <begin position="114"/>
        <end position="145"/>
    </location>
</feature>
<dbReference type="InterPro" id="IPR049730">
    <property type="entry name" value="SNF2/RAD54-like_C"/>
</dbReference>
<dbReference type="SMART" id="SM00490">
    <property type="entry name" value="HELICc"/>
    <property type="match status" value="1"/>
</dbReference>
<evidence type="ECO:0000256" key="2">
    <source>
        <dbReference type="ARBA" id="ARBA00022801"/>
    </source>
</evidence>
<comment type="caution">
    <text evidence="7">The sequence shown here is derived from an EMBL/GenBank/DDBJ whole genome shotgun (WGS) entry which is preliminary data.</text>
</comment>
<dbReference type="AlphaFoldDB" id="A0AAD7QM59"/>
<evidence type="ECO:0000313" key="8">
    <source>
        <dbReference type="Proteomes" id="UP001217417"/>
    </source>
</evidence>
<reference evidence="7" key="1">
    <citation type="submission" date="2023-03" db="EMBL/GenBank/DDBJ databases">
        <title>Near-Complete genome sequence of Lipomyces tetrasporous NRRL Y-64009, an oleaginous yeast capable of growing on lignocellulosic hydrolysates.</title>
        <authorList>
            <consortium name="Lawrence Berkeley National Laboratory"/>
            <person name="Jagtap S.S."/>
            <person name="Liu J.-J."/>
            <person name="Walukiewicz H.E."/>
            <person name="Pangilinan J."/>
            <person name="Lipzen A."/>
            <person name="Ahrendt S."/>
            <person name="Koriabine M."/>
            <person name="Cobaugh K."/>
            <person name="Salamov A."/>
            <person name="Yoshinaga Y."/>
            <person name="Ng V."/>
            <person name="Daum C."/>
            <person name="Grigoriev I.V."/>
            <person name="Slininger P.J."/>
            <person name="Dien B.S."/>
            <person name="Jin Y.-S."/>
            <person name="Rao C.V."/>
        </authorList>
    </citation>
    <scope>NUCLEOTIDE SEQUENCE</scope>
    <source>
        <strain evidence="7">NRRL Y-64009</strain>
    </source>
</reference>
<dbReference type="GO" id="GO:0016787">
    <property type="term" value="F:hydrolase activity"/>
    <property type="evidence" value="ECO:0007669"/>
    <property type="project" value="UniProtKB-KW"/>
</dbReference>
<feature type="domain" description="Helicase ATP-binding" evidence="5">
    <location>
        <begin position="296"/>
        <end position="465"/>
    </location>
</feature>
<dbReference type="GeneID" id="80880681"/>
<keyword evidence="3" id="KW-0067">ATP-binding</keyword>
<dbReference type="Gene3D" id="3.40.50.300">
    <property type="entry name" value="P-loop containing nucleotide triphosphate hydrolases"/>
    <property type="match status" value="1"/>
</dbReference>
<dbReference type="InterPro" id="IPR027417">
    <property type="entry name" value="P-loop_NTPase"/>
</dbReference>
<evidence type="ECO:0000259" key="6">
    <source>
        <dbReference type="PROSITE" id="PS51194"/>
    </source>
</evidence>
<dbReference type="PROSITE" id="PS51194">
    <property type="entry name" value="HELICASE_CTER"/>
    <property type="match status" value="1"/>
</dbReference>
<evidence type="ECO:0000256" key="1">
    <source>
        <dbReference type="ARBA" id="ARBA00022741"/>
    </source>
</evidence>
<dbReference type="RefSeq" id="XP_056040980.1">
    <property type="nucleotide sequence ID" value="XM_056185515.1"/>
</dbReference>
<dbReference type="Proteomes" id="UP001217417">
    <property type="component" value="Unassembled WGS sequence"/>
</dbReference>
<feature type="compositionally biased region" description="Basic and acidic residues" evidence="4">
    <location>
        <begin position="1"/>
        <end position="20"/>
    </location>
</feature>
<dbReference type="Pfam" id="PF00271">
    <property type="entry name" value="Helicase_C"/>
    <property type="match status" value="1"/>
</dbReference>
<accession>A0AAD7QM59</accession>
<feature type="domain" description="Helicase C-terminal" evidence="6">
    <location>
        <begin position="665"/>
        <end position="823"/>
    </location>
</feature>
<dbReference type="PANTHER" id="PTHR45626:SF14">
    <property type="entry name" value="ATP-DEPENDENT DNA HELICASE (EUROFUNG)"/>
    <property type="match status" value="1"/>
</dbReference>
<dbReference type="CDD" id="cd18008">
    <property type="entry name" value="DEXDc_SHPRH-like"/>
    <property type="match status" value="1"/>
</dbReference>
<dbReference type="InterPro" id="IPR014001">
    <property type="entry name" value="Helicase_ATP-bd"/>
</dbReference>
<dbReference type="GO" id="GO:0008094">
    <property type="term" value="F:ATP-dependent activity, acting on DNA"/>
    <property type="evidence" value="ECO:0007669"/>
    <property type="project" value="TreeGrafter"/>
</dbReference>
<sequence length="840" mass="92632">MDRQKLESSHGQARDDHPRFGENSPMRSLLVPAGLLNPSVSGPYRPVSTLSSKTKGSSASVAFGRLLEPMSPNSSEWRSKQDVAILKNLSGHNLLMSSANDDIQFRGERPIWGGSRSSAAMETGNFGRSSASKASDSSASIASRKGSGSIKRSAVITIEDSPQTANGRNGAKNILKSSSASRFSSNPYSAFAEYLDSVNQVSEGSFVDSRPKQVISIPTPKHELPVYDDIPVNFTSEDYRYMSSADTASSLKDIITTASAVKFKNVTGTEKDHVDGLKVNLLDHQVEGLNFLLSREDNGVKHKGGMLCDDMGLGKTIQSIALILSHTRDKDVHKSTNACGSTLVVAPLALINQWATEIKTKAPGISVLIHHGQSRTKSELELKKYHVVITTYQLVASEHQSRGPLFKLDWWRIILDEAHTIKNKSSQSAQAACALHGLNRWALTGTPLQNNIDELHSLFKFLRIPPLSDPAFWKDKISRPTAAGRGKLAMKRLQVVLAQVLLRRTKDVLGQSGLKLPKRVVHKSTVVLTEPERAFYDTLEQKMGNKMQDLIGEGGQKYMSVLLLLLRLRQACNHTAIVASKLSDNTDAVLLPAPEPRKSASKSIRQDEIDDLADLLGDMTVEVQKCTVCQTDLSLEESNQHAKICEYCRSTFSSKGISAAIPSSKIVHLLSVLKSDPMRKTIVFSQFTTMLDIVEPFLSKQGINFVRYDGSMRPQNRVQSLEKLANDDNVTVLLCSLKCGALGLNLTCASQVVLVDPWWNPMVSEQAIDRVHRIGQTRDVDVYEITAENTVEERILKLQEQKRELARGVMDDKAGKLNVNRLTRDEILFLFNRTHDAQDA</sequence>
<dbReference type="SUPFAM" id="SSF52540">
    <property type="entry name" value="P-loop containing nucleoside triphosphate hydrolases"/>
    <property type="match status" value="2"/>
</dbReference>
<dbReference type="GO" id="GO:0006281">
    <property type="term" value="P:DNA repair"/>
    <property type="evidence" value="ECO:0007669"/>
    <property type="project" value="TreeGrafter"/>
</dbReference>
<evidence type="ECO:0000256" key="3">
    <source>
        <dbReference type="ARBA" id="ARBA00022840"/>
    </source>
</evidence>
<keyword evidence="1" id="KW-0547">Nucleotide-binding</keyword>
<dbReference type="Gene3D" id="3.40.50.10810">
    <property type="entry name" value="Tandem AAA-ATPase domain"/>
    <property type="match status" value="1"/>
</dbReference>
<organism evidence="7 8">
    <name type="scientific">Lipomyces tetrasporus</name>
    <dbReference type="NCBI Taxonomy" id="54092"/>
    <lineage>
        <taxon>Eukaryota</taxon>
        <taxon>Fungi</taxon>
        <taxon>Dikarya</taxon>
        <taxon>Ascomycota</taxon>
        <taxon>Saccharomycotina</taxon>
        <taxon>Lipomycetes</taxon>
        <taxon>Lipomycetales</taxon>
        <taxon>Lipomycetaceae</taxon>
        <taxon>Lipomyces</taxon>
    </lineage>
</organism>
<protein>
    <submittedName>
        <fullName evidence="7">SNF2 family N-terminal domain-containing protein</fullName>
    </submittedName>
</protein>